<evidence type="ECO:0000256" key="4">
    <source>
        <dbReference type="ARBA" id="ARBA00022840"/>
    </source>
</evidence>
<evidence type="ECO:0000313" key="8">
    <source>
        <dbReference type="Proteomes" id="UP001138997"/>
    </source>
</evidence>
<keyword evidence="8" id="KW-1185">Reference proteome</keyword>
<evidence type="ECO:0000256" key="1">
    <source>
        <dbReference type="ARBA" id="ARBA00022679"/>
    </source>
</evidence>
<dbReference type="GO" id="GO:0016301">
    <property type="term" value="F:kinase activity"/>
    <property type="evidence" value="ECO:0007669"/>
    <property type="project" value="UniProtKB-KW"/>
</dbReference>
<feature type="binding site" evidence="6">
    <location>
        <begin position="16"/>
        <end position="23"/>
    </location>
    <ligand>
        <name>ATP</name>
        <dbReference type="ChEBI" id="CHEBI:30616"/>
    </ligand>
</feature>
<comment type="caution">
    <text evidence="7">The sequence shown here is derived from an EMBL/GenBank/DDBJ whole genome shotgun (WGS) entry which is preliminary data.</text>
</comment>
<dbReference type="Proteomes" id="UP001138997">
    <property type="component" value="Unassembled WGS sequence"/>
</dbReference>
<dbReference type="Gene3D" id="3.40.50.300">
    <property type="entry name" value="P-loop containing nucleotide triphosphate hydrolases"/>
    <property type="match status" value="1"/>
</dbReference>
<evidence type="ECO:0000256" key="5">
    <source>
        <dbReference type="PIRSR" id="PIRSR007531-1"/>
    </source>
</evidence>
<dbReference type="Pfam" id="PF07931">
    <property type="entry name" value="CPT"/>
    <property type="match status" value="1"/>
</dbReference>
<dbReference type="PROSITE" id="PS01075">
    <property type="entry name" value="ACETATE_KINASE_1"/>
    <property type="match status" value="1"/>
</dbReference>
<dbReference type="AlphaFoldDB" id="A0A9X1NPQ7"/>
<dbReference type="GO" id="GO:0005524">
    <property type="term" value="F:ATP binding"/>
    <property type="evidence" value="ECO:0007669"/>
    <property type="project" value="UniProtKB-KW"/>
</dbReference>
<evidence type="ECO:0000256" key="3">
    <source>
        <dbReference type="ARBA" id="ARBA00022777"/>
    </source>
</evidence>
<keyword evidence="1" id="KW-0808">Transferase</keyword>
<protein>
    <submittedName>
        <fullName evidence="7">Chloramphenicol phosphotransferase CPT family protein</fullName>
    </submittedName>
</protein>
<feature type="active site" evidence="5">
    <location>
        <position position="43"/>
    </location>
</feature>
<dbReference type="SUPFAM" id="SSF52540">
    <property type="entry name" value="P-loop containing nucleoside triphosphate hydrolases"/>
    <property type="match status" value="1"/>
</dbReference>
<evidence type="ECO:0000313" key="7">
    <source>
        <dbReference type="EMBL" id="MCD5317016.1"/>
    </source>
</evidence>
<name>A0A9X1NPQ7_9ACTN</name>
<keyword evidence="4" id="KW-0067">ATP-binding</keyword>
<accession>A0A9X1NPQ7</accession>
<dbReference type="PIRSF" id="PIRSF007531">
    <property type="entry name" value="CPT"/>
    <property type="match status" value="1"/>
</dbReference>
<gene>
    <name evidence="7" type="ORF">LR394_39585</name>
</gene>
<proteinExistence type="predicted"/>
<sequence>MPHHERSRPRVLVLNGGSSSGKTSVARELQETLDGVWLRLGVDTLIDALPASFFSEDSLSFAADGEVVVGAGFQQVEDWWMAGVARMVQTGARVLIEDNFVSGPGGQQRWQAVLAEAPVGWVGVRCAPSIAAAREQVRGDRVTGMAAKQADAVHEGIAYDLEVDTGTQSSAEAAGRIQAHFFG</sequence>
<dbReference type="InterPro" id="IPR023865">
    <property type="entry name" value="Aliphatic_acid_kinase_CS"/>
</dbReference>
<dbReference type="EMBL" id="JAJOMB010000039">
    <property type="protein sequence ID" value="MCD5317016.1"/>
    <property type="molecule type" value="Genomic_DNA"/>
</dbReference>
<dbReference type="GO" id="GO:0016774">
    <property type="term" value="F:phosphotransferase activity, carboxyl group as acceptor"/>
    <property type="evidence" value="ECO:0007669"/>
    <property type="project" value="InterPro"/>
</dbReference>
<evidence type="ECO:0000256" key="6">
    <source>
        <dbReference type="PIRSR" id="PIRSR007531-2"/>
    </source>
</evidence>
<evidence type="ECO:0000256" key="2">
    <source>
        <dbReference type="ARBA" id="ARBA00022741"/>
    </source>
</evidence>
<organism evidence="7 8">
    <name type="scientific">Kineosporia babensis</name>
    <dbReference type="NCBI Taxonomy" id="499548"/>
    <lineage>
        <taxon>Bacteria</taxon>
        <taxon>Bacillati</taxon>
        <taxon>Actinomycetota</taxon>
        <taxon>Actinomycetes</taxon>
        <taxon>Kineosporiales</taxon>
        <taxon>Kineosporiaceae</taxon>
        <taxon>Kineosporia</taxon>
    </lineage>
</organism>
<dbReference type="InterPro" id="IPR027417">
    <property type="entry name" value="P-loop_NTPase"/>
</dbReference>
<keyword evidence="3" id="KW-0418">Kinase</keyword>
<dbReference type="InterPro" id="IPR012853">
    <property type="entry name" value="CPT"/>
</dbReference>
<dbReference type="RefSeq" id="WP_231449868.1">
    <property type="nucleotide sequence ID" value="NZ_JAJOMB010000039.1"/>
</dbReference>
<keyword evidence="2" id="KW-0547">Nucleotide-binding</keyword>
<reference evidence="7" key="1">
    <citation type="submission" date="2021-11" db="EMBL/GenBank/DDBJ databases">
        <title>Streptomyces corallinus and Kineosporia corallina sp. nov., two new coral-derived marine actinobacteria.</title>
        <authorList>
            <person name="Buangrab K."/>
            <person name="Sutthacheep M."/>
            <person name="Yeemin T."/>
            <person name="Harunari E."/>
            <person name="Igarashi Y."/>
            <person name="Sripreechasak P."/>
            <person name="Kanchanasin P."/>
            <person name="Tanasupawat S."/>
            <person name="Phongsopitanun W."/>
        </authorList>
    </citation>
    <scope>NUCLEOTIDE SEQUENCE</scope>
    <source>
        <strain evidence="7">JCM 31032</strain>
    </source>
</reference>